<name>A0ABR3ER07_9AGAR</name>
<reference evidence="2 3" key="1">
    <citation type="submission" date="2024-02" db="EMBL/GenBank/DDBJ databases">
        <title>A draft genome for the cacao thread blight pathogen Marasmius crinis-equi.</title>
        <authorList>
            <person name="Cohen S.P."/>
            <person name="Baruah I.K."/>
            <person name="Amoako-Attah I."/>
            <person name="Bukari Y."/>
            <person name="Meinhardt L.W."/>
            <person name="Bailey B.A."/>
        </authorList>
    </citation>
    <scope>NUCLEOTIDE SEQUENCE [LARGE SCALE GENOMIC DNA]</scope>
    <source>
        <strain evidence="2 3">GH-76</strain>
    </source>
</reference>
<proteinExistence type="predicted"/>
<comment type="caution">
    <text evidence="2">The sequence shown here is derived from an EMBL/GenBank/DDBJ whole genome shotgun (WGS) entry which is preliminary data.</text>
</comment>
<dbReference type="EMBL" id="JBAHYK010002316">
    <property type="protein sequence ID" value="KAL0565332.1"/>
    <property type="molecule type" value="Genomic_DNA"/>
</dbReference>
<feature type="compositionally biased region" description="Polar residues" evidence="1">
    <location>
        <begin position="1"/>
        <end position="16"/>
    </location>
</feature>
<organism evidence="2 3">
    <name type="scientific">Marasmius crinis-equi</name>
    <dbReference type="NCBI Taxonomy" id="585013"/>
    <lineage>
        <taxon>Eukaryota</taxon>
        <taxon>Fungi</taxon>
        <taxon>Dikarya</taxon>
        <taxon>Basidiomycota</taxon>
        <taxon>Agaricomycotina</taxon>
        <taxon>Agaricomycetes</taxon>
        <taxon>Agaricomycetidae</taxon>
        <taxon>Agaricales</taxon>
        <taxon>Marasmiineae</taxon>
        <taxon>Marasmiaceae</taxon>
        <taxon>Marasmius</taxon>
    </lineage>
</organism>
<feature type="region of interest" description="Disordered" evidence="1">
    <location>
        <begin position="1"/>
        <end position="23"/>
    </location>
</feature>
<evidence type="ECO:0000313" key="2">
    <source>
        <dbReference type="EMBL" id="KAL0565332.1"/>
    </source>
</evidence>
<accession>A0ABR3ER07</accession>
<keyword evidence="3" id="KW-1185">Reference proteome</keyword>
<protein>
    <submittedName>
        <fullName evidence="2">Uncharacterized protein</fullName>
    </submittedName>
</protein>
<feature type="non-terminal residue" evidence="2">
    <location>
        <position position="1"/>
    </location>
</feature>
<sequence length="207" mass="23184">NPVPQGSLQNTFTNAPLPTHPPSDQLPSFASHCMTPTALQTTHIFALRRPTPQWFNYMAAPPNLTPNSAATFDSEIANPSIPLDAPSSEPPITYLWHGFQSMRSSFEERLVCEAAKQRKHSVIIFPSLPRLSTSKALFWEDGHAQSSDSSWLLGVYRYYIGLLSNLYAHISTATVEARRVRVRIYNTWHTYMGNSVGRKNMGRVPAL</sequence>
<gene>
    <name evidence="2" type="ORF">V5O48_016694</name>
</gene>
<dbReference type="Proteomes" id="UP001465976">
    <property type="component" value="Unassembled WGS sequence"/>
</dbReference>
<evidence type="ECO:0000256" key="1">
    <source>
        <dbReference type="SAM" id="MobiDB-lite"/>
    </source>
</evidence>
<evidence type="ECO:0000313" key="3">
    <source>
        <dbReference type="Proteomes" id="UP001465976"/>
    </source>
</evidence>